<dbReference type="Proteomes" id="UP000712157">
    <property type="component" value="Unassembled WGS sequence"/>
</dbReference>
<dbReference type="EMBL" id="JAHQCW010000011">
    <property type="protein sequence ID" value="MBU9736627.1"/>
    <property type="molecule type" value="Genomic_DNA"/>
</dbReference>
<dbReference type="Pfam" id="PF00072">
    <property type="entry name" value="Response_reg"/>
    <property type="match status" value="1"/>
</dbReference>
<evidence type="ECO:0000256" key="2">
    <source>
        <dbReference type="ARBA" id="ARBA00006402"/>
    </source>
</evidence>
<dbReference type="SUPFAM" id="SSF52172">
    <property type="entry name" value="CheY-like"/>
    <property type="match status" value="2"/>
</dbReference>
<dbReference type="InterPro" id="IPR011006">
    <property type="entry name" value="CheY-like_superfamily"/>
</dbReference>
<organism evidence="14 15">
    <name type="scientific">Diplocloster agilis</name>
    <dbReference type="NCBI Taxonomy" id="2850323"/>
    <lineage>
        <taxon>Bacteria</taxon>
        <taxon>Bacillati</taxon>
        <taxon>Bacillota</taxon>
        <taxon>Clostridia</taxon>
        <taxon>Lachnospirales</taxon>
        <taxon>Lachnospiraceae</taxon>
        <taxon>Diplocloster</taxon>
    </lineage>
</organism>
<protein>
    <recommendedName>
        <fullName evidence="9">Circadian input-output histidine kinase CikA</fullName>
        <ecNumber evidence="3">2.7.13.3</ecNumber>
    </recommendedName>
    <alternativeName>
        <fullName evidence="4">Stage 0 sporulation protein A homolog</fullName>
    </alternativeName>
</protein>
<reference evidence="14" key="1">
    <citation type="submission" date="2021-06" db="EMBL/GenBank/DDBJ databases">
        <title>Description of novel taxa of the family Lachnospiraceae.</title>
        <authorList>
            <person name="Chaplin A.V."/>
            <person name="Sokolova S.R."/>
            <person name="Pikina A.P."/>
            <person name="Korzhanova M."/>
            <person name="Belova V."/>
            <person name="Korostin D."/>
            <person name="Efimov B.A."/>
        </authorList>
    </citation>
    <scope>NUCLEOTIDE SEQUENCE</scope>
    <source>
        <strain evidence="14">ASD5720</strain>
    </source>
</reference>
<keyword evidence="7" id="KW-0902">Two-component regulatory system</keyword>
<dbReference type="InterPro" id="IPR036097">
    <property type="entry name" value="HisK_dim/P_sf"/>
</dbReference>
<feature type="modified residue" description="4-aspartylphosphate" evidence="10">
    <location>
        <position position="782"/>
    </location>
</feature>
<comment type="function">
    <text evidence="8">May play the central regulatory role in sporulation. It may be an element of the effector pathway responsible for the activation of sporulation genes in response to nutritional stress. Spo0A may act in concert with spo0H (a sigma factor) to control the expression of some genes that are critical to the sporulation process.</text>
</comment>
<dbReference type="InterPro" id="IPR036890">
    <property type="entry name" value="HATPase_C_sf"/>
</dbReference>
<comment type="catalytic activity">
    <reaction evidence="1">
        <text>ATP + protein L-histidine = ADP + protein N-phospho-L-histidine.</text>
        <dbReference type="EC" id="2.7.13.3"/>
    </reaction>
</comment>
<evidence type="ECO:0000256" key="6">
    <source>
        <dbReference type="ARBA" id="ARBA00022777"/>
    </source>
</evidence>
<evidence type="ECO:0000313" key="14">
    <source>
        <dbReference type="EMBL" id="MBU9736627.1"/>
    </source>
</evidence>
<accession>A0A949K765</accession>
<evidence type="ECO:0000256" key="7">
    <source>
        <dbReference type="ARBA" id="ARBA00023012"/>
    </source>
</evidence>
<comment type="caution">
    <text evidence="14">The sequence shown here is derived from an EMBL/GenBank/DDBJ whole genome shotgun (WGS) entry which is preliminary data.</text>
</comment>
<dbReference type="SUPFAM" id="SSF55874">
    <property type="entry name" value="ATPase domain of HSP90 chaperone/DNA topoisomerase II/histidine kinase"/>
    <property type="match status" value="1"/>
</dbReference>
<evidence type="ECO:0000256" key="10">
    <source>
        <dbReference type="PROSITE-ProRule" id="PRU00169"/>
    </source>
</evidence>
<dbReference type="AlphaFoldDB" id="A0A949K765"/>
<dbReference type="EC" id="2.7.13.3" evidence="3"/>
<dbReference type="Gene3D" id="3.30.450.20">
    <property type="entry name" value="PAS domain"/>
    <property type="match status" value="1"/>
</dbReference>
<keyword evidence="11" id="KW-0472">Membrane</keyword>
<dbReference type="PANTHER" id="PTHR45339:SF1">
    <property type="entry name" value="HYBRID SIGNAL TRANSDUCTION HISTIDINE KINASE J"/>
    <property type="match status" value="1"/>
</dbReference>
<feature type="transmembrane region" description="Helical" evidence="11">
    <location>
        <begin position="298"/>
        <end position="321"/>
    </location>
</feature>
<gene>
    <name evidence="14" type="ORF">KTH89_08755</name>
</gene>
<dbReference type="PROSITE" id="PS50110">
    <property type="entry name" value="RESPONSE_REGULATORY"/>
    <property type="match status" value="2"/>
</dbReference>
<sequence>MKTHIKKSDKRRLLVTVPALLLIAGLLCLLATTIYGKVSERTVTNISGVYLQEMTTQLSSHFQTNLDSQFSQIRTIANAISENDLKDEDSLENFLAHAQINNAFPHIAIISDEGIAYSPEGAAPAMSKISGLDTLLTGSGELVSVNENIWESGTILLGTTMDPVQFQDGQLVAVIVGIHTSDIGSRLGMDSQTETNSYTNIVTKNGDFVIKSTFSEDDIVHGSNLFTIYEQQATFDKGYDFQSFRAAIDAGESGLTLLSVGTHHVYLYYMPIQGTNWYMVTSMAYETVNDQIVYLSQFMALVGVGIFFIVLVTVLTFFFLLRRSEKRSNELLRMEKDRAEAANRAKSDFLSQMSHEIRTPLNGIMGMVELGKNHIDEPDRMRNCLDKITLSSNHLLSLINDILDMSKIESGKIELHPERFDLGRLLRALMTVFHVQAFAKQIDFQIFIRGEVSEYLVGDALRLNQILTNLLSNAMKFTPAQGHVSLNVSTLCREENRIWLRFEVRDSGRGIAPENIDRVFEVFTQENSGIVRQYGGTGLGLPITKNFAEMMGGSITVTSELGAGSVFAVELPFACAPDDNGENGNRCGNGQSVLIVNQVDELRIHLADLLEKENFRVDAAADADTGLSKVHTAAQRGTPYELCFVKWNVTGEMRQFISKMREKDKNPALKVILTGQDQDELDDAAGLCGAEATLCRPVFHSDLAELMAELTGQAQDQPKTGQSTVLAGKQVLLVEDNEINLEIAAALLQDIGAVITAAPNGQEAVARFTEAPEGFYDLILMDIQMPVMDGYSATQAIRALPRPDAGTVPIIAMTANSFREDVQKCLDSGMNAHIAKPFVVNDIISAYTEILQKAGKGLSDAN</sequence>
<dbReference type="SMART" id="SM00388">
    <property type="entry name" value="HisKA"/>
    <property type="match status" value="1"/>
</dbReference>
<dbReference type="Gene3D" id="3.40.50.2300">
    <property type="match status" value="2"/>
</dbReference>
<dbReference type="InterPro" id="IPR003661">
    <property type="entry name" value="HisK_dim/P_dom"/>
</dbReference>
<dbReference type="Gene3D" id="1.10.287.130">
    <property type="match status" value="1"/>
</dbReference>
<proteinExistence type="inferred from homology"/>
<dbReference type="SUPFAM" id="SSF47384">
    <property type="entry name" value="Homodimeric domain of signal transducing histidine kinase"/>
    <property type="match status" value="1"/>
</dbReference>
<comment type="similarity">
    <text evidence="2">In the N-terminal section; belongs to the phytochrome family.</text>
</comment>
<name>A0A949K765_9FIRM</name>
<evidence type="ECO:0000256" key="5">
    <source>
        <dbReference type="ARBA" id="ARBA00022553"/>
    </source>
</evidence>
<dbReference type="InterPro" id="IPR004358">
    <property type="entry name" value="Sig_transdc_His_kin-like_C"/>
</dbReference>
<keyword evidence="5 10" id="KW-0597">Phosphoprotein</keyword>
<dbReference type="RefSeq" id="WP_238721402.1">
    <property type="nucleotide sequence ID" value="NZ_JAHQCW010000011.1"/>
</dbReference>
<dbReference type="CDD" id="cd17546">
    <property type="entry name" value="REC_hyHK_CKI1_RcsC-like"/>
    <property type="match status" value="1"/>
</dbReference>
<dbReference type="InterPro" id="IPR001789">
    <property type="entry name" value="Sig_transdc_resp-reg_receiver"/>
</dbReference>
<dbReference type="SMART" id="SM00448">
    <property type="entry name" value="REC"/>
    <property type="match status" value="2"/>
</dbReference>
<evidence type="ECO:0000256" key="1">
    <source>
        <dbReference type="ARBA" id="ARBA00000085"/>
    </source>
</evidence>
<dbReference type="FunFam" id="3.30.565.10:FF:000010">
    <property type="entry name" value="Sensor histidine kinase RcsC"/>
    <property type="match status" value="1"/>
</dbReference>
<dbReference type="Gene3D" id="3.30.565.10">
    <property type="entry name" value="Histidine kinase-like ATPase, C-terminal domain"/>
    <property type="match status" value="1"/>
</dbReference>
<feature type="domain" description="Response regulatory" evidence="13">
    <location>
        <begin position="592"/>
        <end position="711"/>
    </location>
</feature>
<keyword evidence="6" id="KW-0418">Kinase</keyword>
<dbReference type="InterPro" id="IPR003594">
    <property type="entry name" value="HATPase_dom"/>
</dbReference>
<dbReference type="CDD" id="cd00082">
    <property type="entry name" value="HisKA"/>
    <property type="match status" value="1"/>
</dbReference>
<evidence type="ECO:0000256" key="9">
    <source>
        <dbReference type="ARBA" id="ARBA00074306"/>
    </source>
</evidence>
<dbReference type="CDD" id="cd16922">
    <property type="entry name" value="HATPase_EvgS-ArcB-TorS-like"/>
    <property type="match status" value="1"/>
</dbReference>
<evidence type="ECO:0000256" key="11">
    <source>
        <dbReference type="SAM" id="Phobius"/>
    </source>
</evidence>
<feature type="domain" description="Histidine kinase" evidence="12">
    <location>
        <begin position="352"/>
        <end position="575"/>
    </location>
</feature>
<dbReference type="Pfam" id="PF00512">
    <property type="entry name" value="HisKA"/>
    <property type="match status" value="1"/>
</dbReference>
<evidence type="ECO:0000313" key="15">
    <source>
        <dbReference type="Proteomes" id="UP000712157"/>
    </source>
</evidence>
<evidence type="ECO:0000256" key="3">
    <source>
        <dbReference type="ARBA" id="ARBA00012438"/>
    </source>
</evidence>
<dbReference type="InterPro" id="IPR005467">
    <property type="entry name" value="His_kinase_dom"/>
</dbReference>
<dbReference type="PANTHER" id="PTHR45339">
    <property type="entry name" value="HYBRID SIGNAL TRANSDUCTION HISTIDINE KINASE J"/>
    <property type="match status" value="1"/>
</dbReference>
<evidence type="ECO:0000259" key="13">
    <source>
        <dbReference type="PROSITE" id="PS50110"/>
    </source>
</evidence>
<dbReference type="PROSITE" id="PS50109">
    <property type="entry name" value="HIS_KIN"/>
    <property type="match status" value="1"/>
</dbReference>
<evidence type="ECO:0000259" key="12">
    <source>
        <dbReference type="PROSITE" id="PS50109"/>
    </source>
</evidence>
<keyword evidence="11" id="KW-1133">Transmembrane helix</keyword>
<keyword evidence="6" id="KW-0808">Transferase</keyword>
<evidence type="ECO:0000256" key="4">
    <source>
        <dbReference type="ARBA" id="ARBA00018672"/>
    </source>
</evidence>
<dbReference type="SMART" id="SM00387">
    <property type="entry name" value="HATPase_c"/>
    <property type="match status" value="1"/>
</dbReference>
<evidence type="ECO:0000256" key="8">
    <source>
        <dbReference type="ARBA" id="ARBA00024867"/>
    </source>
</evidence>
<dbReference type="PRINTS" id="PR00344">
    <property type="entry name" value="BCTRLSENSOR"/>
</dbReference>
<feature type="domain" description="Response regulatory" evidence="13">
    <location>
        <begin position="730"/>
        <end position="851"/>
    </location>
</feature>
<dbReference type="GO" id="GO:0000155">
    <property type="term" value="F:phosphorelay sensor kinase activity"/>
    <property type="evidence" value="ECO:0007669"/>
    <property type="project" value="InterPro"/>
</dbReference>
<keyword evidence="15" id="KW-1185">Reference proteome</keyword>
<keyword evidence="11" id="KW-0812">Transmembrane</keyword>
<comment type="caution">
    <text evidence="10">Lacks conserved residue(s) required for the propagation of feature annotation.</text>
</comment>
<dbReference type="Pfam" id="PF02518">
    <property type="entry name" value="HATPase_c"/>
    <property type="match status" value="1"/>
</dbReference>